<dbReference type="Gene3D" id="3.40.50.620">
    <property type="entry name" value="HUPs"/>
    <property type="match status" value="2"/>
</dbReference>
<gene>
    <name evidence="3" type="ORF">SAMN06295885_3040</name>
</gene>
<sequence>MSHTVLVGVDGSGPSDAATHWAIERAARLGLRMDLLHASKSGDASRGAFLLDRAVMTARSYPGVAAVRGFTVDGDAMEELITASSGAAIVVVGSHKTGFLRGRVFGSQSLRLVAGALCPVAIIPESSGRVRRGVAVGVSGTPASGQAVRFAAEEAAALDEDLFLINGDQTATTVETDVAVATRSDLLLAAARDLAITVAPSVTVRLRSVRRSAAVALADASPSSVLLVLAASSGEGADGALGPTTHDVLMNLAGPTVVVPA</sequence>
<evidence type="ECO:0000256" key="1">
    <source>
        <dbReference type="ARBA" id="ARBA00008791"/>
    </source>
</evidence>
<dbReference type="OrthoDB" id="4931198at2"/>
<dbReference type="PRINTS" id="PR01438">
    <property type="entry name" value="UNVRSLSTRESS"/>
</dbReference>
<proteinExistence type="inferred from homology"/>
<dbReference type="AlphaFoldDB" id="A0A1X7PCB5"/>
<evidence type="ECO:0000313" key="4">
    <source>
        <dbReference type="Proteomes" id="UP000193711"/>
    </source>
</evidence>
<accession>A0A1X7PCB5</accession>
<feature type="domain" description="UspA" evidence="2">
    <location>
        <begin position="1"/>
        <end position="43"/>
    </location>
</feature>
<name>A0A1X7PCB5_9MICO</name>
<comment type="similarity">
    <text evidence="1">Belongs to the universal stress protein A family.</text>
</comment>
<dbReference type="CDD" id="cd00293">
    <property type="entry name" value="USP-like"/>
    <property type="match status" value="1"/>
</dbReference>
<keyword evidence="4" id="KW-1185">Reference proteome</keyword>
<dbReference type="SUPFAM" id="SSF52402">
    <property type="entry name" value="Adenine nucleotide alpha hydrolases-like"/>
    <property type="match status" value="2"/>
</dbReference>
<dbReference type="InterPro" id="IPR006016">
    <property type="entry name" value="UspA"/>
</dbReference>
<dbReference type="InterPro" id="IPR014729">
    <property type="entry name" value="Rossmann-like_a/b/a_fold"/>
</dbReference>
<protein>
    <submittedName>
        <fullName evidence="3">Nucleotide-binding universal stress protein, UspA family</fullName>
    </submittedName>
</protein>
<organism evidence="3 4">
    <name type="scientific">Rathayibacter oskolensis</name>
    <dbReference type="NCBI Taxonomy" id="1891671"/>
    <lineage>
        <taxon>Bacteria</taxon>
        <taxon>Bacillati</taxon>
        <taxon>Actinomycetota</taxon>
        <taxon>Actinomycetes</taxon>
        <taxon>Micrococcales</taxon>
        <taxon>Microbacteriaceae</taxon>
        <taxon>Rathayibacter</taxon>
    </lineage>
</organism>
<reference evidence="4" key="1">
    <citation type="submission" date="2017-04" db="EMBL/GenBank/DDBJ databases">
        <authorList>
            <person name="Varghese N."/>
            <person name="Submissions S."/>
        </authorList>
    </citation>
    <scope>NUCLEOTIDE SEQUENCE [LARGE SCALE GENOMIC DNA]</scope>
    <source>
        <strain evidence="4">VKM Ac-2121</strain>
    </source>
</reference>
<dbReference type="InterPro" id="IPR006015">
    <property type="entry name" value="Universal_stress_UspA"/>
</dbReference>
<dbReference type="EMBL" id="FXBM01000003">
    <property type="protein sequence ID" value="SMH48343.1"/>
    <property type="molecule type" value="Genomic_DNA"/>
</dbReference>
<dbReference type="Proteomes" id="UP000193711">
    <property type="component" value="Unassembled WGS sequence"/>
</dbReference>
<dbReference type="STRING" id="1891671.SAMN06295885_3040"/>
<evidence type="ECO:0000313" key="3">
    <source>
        <dbReference type="EMBL" id="SMH48343.1"/>
    </source>
</evidence>
<feature type="domain" description="UspA" evidence="2">
    <location>
        <begin position="134"/>
        <end position="260"/>
    </location>
</feature>
<dbReference type="RefSeq" id="WP_085477468.1">
    <property type="nucleotide sequence ID" value="NZ_FXBM01000003.1"/>
</dbReference>
<feature type="domain" description="UspA" evidence="2">
    <location>
        <begin position="70"/>
        <end position="124"/>
    </location>
</feature>
<dbReference type="Pfam" id="PF00582">
    <property type="entry name" value="Usp"/>
    <property type="match status" value="3"/>
</dbReference>
<evidence type="ECO:0000259" key="2">
    <source>
        <dbReference type="Pfam" id="PF00582"/>
    </source>
</evidence>